<proteinExistence type="predicted"/>
<feature type="domain" description="Pyridoxamine 5'-phosphate oxidase N-terminal" evidence="1">
    <location>
        <begin position="10"/>
        <end position="122"/>
    </location>
</feature>
<protein>
    <submittedName>
        <fullName evidence="3">Pyridoxamine 5'-phosphate oxidase</fullName>
    </submittedName>
</protein>
<dbReference type="InterPro" id="IPR012349">
    <property type="entry name" value="Split_barrel_FMN-bd"/>
</dbReference>
<gene>
    <name evidence="2" type="ORF">AWY79_16915</name>
    <name evidence="3" type="ORF">EDC59_102417</name>
</gene>
<accession>A0A126QSE2</accession>
<dbReference type="OrthoDB" id="7061375at2"/>
<dbReference type="KEGG" id="dej:AWY79_16915"/>
<dbReference type="Gene3D" id="2.30.110.10">
    <property type="entry name" value="Electron Transport, Fmn-binding Protein, Chain A"/>
    <property type="match status" value="1"/>
</dbReference>
<evidence type="ECO:0000313" key="2">
    <source>
        <dbReference type="EMBL" id="AMK12667.1"/>
    </source>
</evidence>
<dbReference type="AlphaFoldDB" id="A0A126QSE2"/>
<name>A0A126QSE2_9BACT</name>
<reference evidence="2 4" key="1">
    <citation type="journal article" date="2016" name="Front. Microbiol.">
        <title>Genome Sequence of the Piezophilic, Mesophilic Sulfate-Reducing Bacterium Desulfovibrio indicus J2T.</title>
        <authorList>
            <person name="Cao J."/>
            <person name="Maignien L."/>
            <person name="Shao Z."/>
            <person name="Alain K."/>
            <person name="Jebbar M."/>
        </authorList>
    </citation>
    <scope>NUCLEOTIDE SEQUENCE [LARGE SCALE GENOMIC DNA]</scope>
    <source>
        <strain evidence="2 4">J2</strain>
    </source>
</reference>
<dbReference type="SUPFAM" id="SSF50475">
    <property type="entry name" value="FMN-binding split barrel"/>
    <property type="match status" value="1"/>
</dbReference>
<dbReference type="RefSeq" id="WP_066806477.1">
    <property type="nucleotide sequence ID" value="NZ_CP014206.1"/>
</dbReference>
<dbReference type="EMBL" id="SOBK01000002">
    <property type="protein sequence ID" value="TDT90983.1"/>
    <property type="molecule type" value="Genomic_DNA"/>
</dbReference>
<dbReference type="Pfam" id="PF01243">
    <property type="entry name" value="PNPOx_N"/>
    <property type="match status" value="1"/>
</dbReference>
<evidence type="ECO:0000313" key="4">
    <source>
        <dbReference type="Proteomes" id="UP000055611"/>
    </source>
</evidence>
<organism evidence="3 5">
    <name type="scientific">Pseudodesulfovibrio indicus</name>
    <dbReference type="NCBI Taxonomy" id="1716143"/>
    <lineage>
        <taxon>Bacteria</taxon>
        <taxon>Pseudomonadati</taxon>
        <taxon>Thermodesulfobacteriota</taxon>
        <taxon>Desulfovibrionia</taxon>
        <taxon>Desulfovibrionales</taxon>
        <taxon>Desulfovibrionaceae</taxon>
    </lineage>
</organism>
<reference evidence="3 5" key="2">
    <citation type="submission" date="2019-03" db="EMBL/GenBank/DDBJ databases">
        <title>Genomic Encyclopedia of Type Strains, Phase IV (KMG-IV): sequencing the most valuable type-strain genomes for metagenomic binning, comparative biology and taxonomic classification.</title>
        <authorList>
            <person name="Goeker M."/>
        </authorList>
    </citation>
    <scope>NUCLEOTIDE SEQUENCE [LARGE SCALE GENOMIC DNA]</scope>
    <source>
        <strain evidence="3 5">DSM 101483</strain>
    </source>
</reference>
<keyword evidence="4" id="KW-1185">Reference proteome</keyword>
<dbReference type="InterPro" id="IPR011576">
    <property type="entry name" value="Pyridox_Oxase_N"/>
</dbReference>
<evidence type="ECO:0000259" key="1">
    <source>
        <dbReference type="Pfam" id="PF01243"/>
    </source>
</evidence>
<dbReference type="Proteomes" id="UP000295506">
    <property type="component" value="Unassembled WGS sequence"/>
</dbReference>
<evidence type="ECO:0000313" key="5">
    <source>
        <dbReference type="Proteomes" id="UP000295506"/>
    </source>
</evidence>
<sequence>MSKENLRLIDDLICTEEFCVLCTADGSQPHSSLMHFFADHAAMKFYFLSRRTTKKNRNIHANPHVSILIDRRKEGVALSIEGVYSPIRRGQTSEAIVRLYLLKHPELAELAADPDTELIRVEGRSATLSVGVDEDFHVKLKKS</sequence>
<dbReference type="Proteomes" id="UP000055611">
    <property type="component" value="Chromosome"/>
</dbReference>
<evidence type="ECO:0000313" key="3">
    <source>
        <dbReference type="EMBL" id="TDT90983.1"/>
    </source>
</evidence>
<dbReference type="EMBL" id="CP014206">
    <property type="protein sequence ID" value="AMK12667.1"/>
    <property type="molecule type" value="Genomic_DNA"/>
</dbReference>